<evidence type="ECO:0000259" key="22">
    <source>
        <dbReference type="PROSITE" id="PS50011"/>
    </source>
</evidence>
<dbReference type="InterPro" id="IPR013783">
    <property type="entry name" value="Ig-like_fold"/>
</dbReference>
<evidence type="ECO:0000256" key="15">
    <source>
        <dbReference type="PIRSR" id="PIRSR000615-1"/>
    </source>
</evidence>
<dbReference type="Pfam" id="PF07714">
    <property type="entry name" value="PK_Tyr_Ser-Thr"/>
    <property type="match status" value="2"/>
</dbReference>
<evidence type="ECO:0000313" key="25">
    <source>
        <dbReference type="Proteomes" id="UP000079169"/>
    </source>
</evidence>
<comment type="caution">
    <text evidence="18">Lacks conserved residue(s) required for the propagation of feature annotation.</text>
</comment>
<keyword evidence="25" id="KW-1185">Reference proteome</keyword>
<keyword evidence="4 16" id="KW-0547">Nucleotide-binding</keyword>
<dbReference type="InterPro" id="IPR020635">
    <property type="entry name" value="Tyr_kinase_cat_dom"/>
</dbReference>
<dbReference type="GO" id="GO:0043235">
    <property type="term" value="C:receptor complex"/>
    <property type="evidence" value="ECO:0007669"/>
    <property type="project" value="TreeGrafter"/>
</dbReference>
<evidence type="ECO:0000259" key="23">
    <source>
        <dbReference type="PROSITE" id="PS50038"/>
    </source>
</evidence>
<feature type="binding site" evidence="16">
    <location>
        <position position="617"/>
    </location>
    <ligand>
        <name>ATP</name>
        <dbReference type="ChEBI" id="CHEBI:30616"/>
    </ligand>
</feature>
<dbReference type="InterPro" id="IPR000719">
    <property type="entry name" value="Prot_kinase_dom"/>
</dbReference>
<dbReference type="InterPro" id="IPR036790">
    <property type="entry name" value="Frizzled_dom_sf"/>
</dbReference>
<keyword evidence="13" id="KW-0393">Immunoglobulin domain</keyword>
<feature type="binding site" evidence="17">
    <location>
        <position position="631"/>
    </location>
    <ligand>
        <name>Mg(2+)</name>
        <dbReference type="ChEBI" id="CHEBI:18420"/>
    </ligand>
</feature>
<dbReference type="CDD" id="cd05048">
    <property type="entry name" value="PTKc_Ror"/>
    <property type="match status" value="1"/>
</dbReference>
<evidence type="ECO:0000256" key="17">
    <source>
        <dbReference type="PIRSR" id="PIRSR000615-3"/>
    </source>
</evidence>
<keyword evidence="11 20" id="KW-0675">Receptor</keyword>
<keyword evidence="2" id="KW-0808">Transferase</keyword>
<evidence type="ECO:0000256" key="14">
    <source>
        <dbReference type="ARBA" id="ARBA00051243"/>
    </source>
</evidence>
<evidence type="ECO:0000313" key="26">
    <source>
        <dbReference type="RefSeq" id="XP_026686009.1"/>
    </source>
</evidence>
<dbReference type="EC" id="2.7.10.1" evidence="20"/>
<feature type="chain" id="PRO_5018330001" description="Tyrosine-protein kinase receptor" evidence="21">
    <location>
        <begin position="24"/>
        <end position="781"/>
    </location>
</feature>
<dbReference type="KEGG" id="dci:103518409"/>
<keyword evidence="6 16" id="KW-0067">ATP-binding</keyword>
<keyword evidence="17" id="KW-0479">Metal-binding</keyword>
<feature type="domain" description="Ig-like" evidence="24">
    <location>
        <begin position="71"/>
        <end position="175"/>
    </location>
</feature>
<evidence type="ECO:0000256" key="1">
    <source>
        <dbReference type="ARBA" id="ARBA00004167"/>
    </source>
</evidence>
<dbReference type="PROSITE" id="PS50038">
    <property type="entry name" value="FZ"/>
    <property type="match status" value="1"/>
</dbReference>
<dbReference type="Gene3D" id="3.30.200.20">
    <property type="entry name" value="Phosphorylase Kinase, domain 1"/>
    <property type="match status" value="2"/>
</dbReference>
<comment type="subcellular location">
    <subcellularLocation>
        <location evidence="1">Membrane</location>
        <topology evidence="1">Single-pass membrane protein</topology>
    </subcellularLocation>
</comment>
<evidence type="ECO:0000256" key="13">
    <source>
        <dbReference type="ARBA" id="ARBA00023319"/>
    </source>
</evidence>
<dbReference type="GO" id="GO:0045202">
    <property type="term" value="C:synapse"/>
    <property type="evidence" value="ECO:0007669"/>
    <property type="project" value="UniProtKB-SubCell"/>
</dbReference>
<dbReference type="InterPro" id="IPR003599">
    <property type="entry name" value="Ig_sub"/>
</dbReference>
<keyword evidence="5 26" id="KW-0418">Kinase</keyword>
<dbReference type="PROSITE" id="PS50835">
    <property type="entry name" value="IG_LIKE"/>
    <property type="match status" value="1"/>
</dbReference>
<evidence type="ECO:0000256" key="5">
    <source>
        <dbReference type="ARBA" id="ARBA00022777"/>
    </source>
</evidence>
<evidence type="ECO:0000256" key="10">
    <source>
        <dbReference type="ARBA" id="ARBA00023157"/>
    </source>
</evidence>
<dbReference type="SUPFAM" id="SSF56112">
    <property type="entry name" value="Protein kinase-like (PK-like)"/>
    <property type="match status" value="2"/>
</dbReference>
<sequence>MKCILRIVFNLVCAYICVTCGKSAPKPDFESDLMWSEKSPHIEDYEEYPDNEYNEPDLFNITSVDATEPIPLSNQSVLLEWHKPLSNLSKEAGQSLKLKCEAFGDPPPTSLRWFKNHAPLLEDKKRVQIKPYKSKMKNGMGSRLRISSLESLDKGFYKCEASNGLRSIETSMILMVRPNPWSSLDTGGGHLPDFRPVMSGLPTFVDNILPPGADLYGDLNTRILPSKPICEPYRGEVCYSLLKHEMVYISPNTTQAMLEAKLAKALGVIGASQDLSQQCVPYTLPSLCFSSFPVCRKDSPAQPPRRICRQDCELLEDELCKIEYAIAKRHSLIGQSVPIEDCKHLPEDDSIESHACLQLGVPKLEPVFEGEVIFLLGLGKLLYDYSGTSIISTSIISTLYYFISNNRGFSLSFKEIRLYQRKRSLFLQELGEGAFGKVYKGEVCTSEGPSLVAIKTLKENANQKTASDFRREVIETKPRFLQELGEGAFGKVYKGEVCTSEGPSLVAIKTLKENANQKTASDFRREVDLMSELRHPNIVCLLGVCLSGEPMCMLFEFMVRGDLHEFLMSRSPRSDISGSQVQAPLSQQDFSHIALQVAAGMAYLCSHHYVHRDLAARNCLVGDGLTVKISDFGLSRDVYASDYYRIQSKSLLPVRWMPPESILYGKFTTESDVWSYGVVLWEVYSYGLQPYYGYSNQEVIEMIRSRQMLPCPEDCPPRMYSLMMECWHEVPVRRPQFPEIHARLRQWAGASAPGNLSPAQLVVRLPPPYNKSRSSNLEHWN</sequence>
<evidence type="ECO:0000256" key="3">
    <source>
        <dbReference type="ARBA" id="ARBA00022692"/>
    </source>
</evidence>
<keyword evidence="12" id="KW-0325">Glycoprotein</keyword>
<dbReference type="GO" id="GO:0005886">
    <property type="term" value="C:plasma membrane"/>
    <property type="evidence" value="ECO:0007669"/>
    <property type="project" value="TreeGrafter"/>
</dbReference>
<evidence type="ECO:0000256" key="8">
    <source>
        <dbReference type="ARBA" id="ARBA00023136"/>
    </source>
</evidence>
<protein>
    <recommendedName>
        <fullName evidence="20">Tyrosine-protein kinase receptor</fullName>
        <ecNumber evidence="20">2.7.10.1</ecNumber>
    </recommendedName>
</protein>
<dbReference type="InterPro" id="IPR003598">
    <property type="entry name" value="Ig_sub2"/>
</dbReference>
<dbReference type="Pfam" id="PF13927">
    <property type="entry name" value="Ig_3"/>
    <property type="match status" value="1"/>
</dbReference>
<evidence type="ECO:0000256" key="12">
    <source>
        <dbReference type="ARBA" id="ARBA00023180"/>
    </source>
</evidence>
<dbReference type="GeneID" id="103518409"/>
<dbReference type="RefSeq" id="XP_026686009.1">
    <property type="nucleotide sequence ID" value="XM_026830208.1"/>
</dbReference>
<dbReference type="PROSITE" id="PS00107">
    <property type="entry name" value="PROTEIN_KINASE_ATP"/>
    <property type="match status" value="1"/>
</dbReference>
<dbReference type="GO" id="GO:0005524">
    <property type="term" value="F:ATP binding"/>
    <property type="evidence" value="ECO:0007669"/>
    <property type="project" value="UniProtKB-UniRule"/>
</dbReference>
<dbReference type="InterPro" id="IPR011009">
    <property type="entry name" value="Kinase-like_dom_sf"/>
</dbReference>
<dbReference type="PRINTS" id="PR00109">
    <property type="entry name" value="TYRKINASE"/>
</dbReference>
<evidence type="ECO:0000256" key="4">
    <source>
        <dbReference type="ARBA" id="ARBA00022741"/>
    </source>
</evidence>
<dbReference type="InterPro" id="IPR050122">
    <property type="entry name" value="RTK"/>
</dbReference>
<keyword evidence="17" id="KW-0460">Magnesium</keyword>
<dbReference type="PIRSF" id="PIRSF000615">
    <property type="entry name" value="TyrPK_CSF1-R"/>
    <property type="match status" value="1"/>
</dbReference>
<evidence type="ECO:0000256" key="2">
    <source>
        <dbReference type="ARBA" id="ARBA00022679"/>
    </source>
</evidence>
<keyword evidence="21" id="KW-0732">Signal</keyword>
<dbReference type="STRING" id="121845.A0A3Q0JC42"/>
<dbReference type="Gene3D" id="1.10.510.10">
    <property type="entry name" value="Transferase(Phosphotransferase) domain 1"/>
    <property type="match status" value="1"/>
</dbReference>
<comment type="catalytic activity">
    <reaction evidence="14 20">
        <text>L-tyrosyl-[protein] + ATP = O-phospho-L-tyrosyl-[protein] + ADP + H(+)</text>
        <dbReference type="Rhea" id="RHEA:10596"/>
        <dbReference type="Rhea" id="RHEA-COMP:10136"/>
        <dbReference type="Rhea" id="RHEA-COMP:20101"/>
        <dbReference type="ChEBI" id="CHEBI:15378"/>
        <dbReference type="ChEBI" id="CHEBI:30616"/>
        <dbReference type="ChEBI" id="CHEBI:46858"/>
        <dbReference type="ChEBI" id="CHEBI:61978"/>
        <dbReference type="ChEBI" id="CHEBI:456216"/>
        <dbReference type="EC" id="2.7.10.1"/>
    </reaction>
</comment>
<dbReference type="FunFam" id="1.10.510.10:FF:000116">
    <property type="entry name" value="inactive tyrosine-protein kinase transmembrane receptor ROR1"/>
    <property type="match status" value="1"/>
</dbReference>
<dbReference type="SMART" id="SM00408">
    <property type="entry name" value="IGc2"/>
    <property type="match status" value="1"/>
</dbReference>
<proteinExistence type="inferred from homology"/>
<dbReference type="Proteomes" id="UP000079169">
    <property type="component" value="Unplaced"/>
</dbReference>
<evidence type="ECO:0000256" key="18">
    <source>
        <dbReference type="PROSITE-ProRule" id="PRU00090"/>
    </source>
</evidence>
<keyword evidence="7" id="KW-1133">Transmembrane helix</keyword>
<evidence type="ECO:0000256" key="9">
    <source>
        <dbReference type="ARBA" id="ARBA00023137"/>
    </source>
</evidence>
<dbReference type="InterPro" id="IPR007110">
    <property type="entry name" value="Ig-like_dom"/>
</dbReference>
<feature type="signal peptide" evidence="21">
    <location>
        <begin position="1"/>
        <end position="23"/>
    </location>
</feature>
<feature type="domain" description="Protein kinase" evidence="22">
    <location>
        <begin position="478"/>
        <end position="744"/>
    </location>
</feature>
<keyword evidence="9" id="KW-0829">Tyrosine-protein kinase</keyword>
<dbReference type="PANTHER" id="PTHR24416">
    <property type="entry name" value="TYROSINE-PROTEIN KINASE RECEPTOR"/>
    <property type="match status" value="1"/>
</dbReference>
<dbReference type="SMART" id="SM00219">
    <property type="entry name" value="TyrKc"/>
    <property type="match status" value="1"/>
</dbReference>
<keyword evidence="8" id="KW-0472">Membrane</keyword>
<dbReference type="AlphaFoldDB" id="A0A3Q0JC42"/>
<dbReference type="GO" id="GO:0017147">
    <property type="term" value="F:Wnt-protein binding"/>
    <property type="evidence" value="ECO:0007669"/>
    <property type="project" value="TreeGrafter"/>
</dbReference>
<evidence type="ECO:0000256" key="11">
    <source>
        <dbReference type="ARBA" id="ARBA00023170"/>
    </source>
</evidence>
<dbReference type="InterPro" id="IPR041775">
    <property type="entry name" value="Ror-like_CRD"/>
</dbReference>
<dbReference type="GO" id="GO:0007169">
    <property type="term" value="P:cell surface receptor protein tyrosine kinase signaling pathway"/>
    <property type="evidence" value="ECO:0007669"/>
    <property type="project" value="InterPro"/>
</dbReference>
<dbReference type="InterPro" id="IPR008266">
    <property type="entry name" value="Tyr_kinase_AS"/>
</dbReference>
<feature type="binding site" evidence="17">
    <location>
        <position position="618"/>
    </location>
    <ligand>
        <name>Mg(2+)</name>
        <dbReference type="ChEBI" id="CHEBI:18420"/>
    </ligand>
</feature>
<keyword evidence="20" id="KW-0597">Phosphoprotein</keyword>
<dbReference type="PROSITE" id="PS00109">
    <property type="entry name" value="PROTEIN_KINASE_TYR"/>
    <property type="match status" value="1"/>
</dbReference>
<evidence type="ECO:0000256" key="6">
    <source>
        <dbReference type="ARBA" id="ARBA00022840"/>
    </source>
</evidence>
<dbReference type="PROSITE" id="PS00239">
    <property type="entry name" value="RECEPTOR_TYR_KIN_II"/>
    <property type="match status" value="1"/>
</dbReference>
<accession>A0A3Q0JC42</accession>
<evidence type="ECO:0000256" key="21">
    <source>
        <dbReference type="SAM" id="SignalP"/>
    </source>
</evidence>
<dbReference type="InterPro" id="IPR002011">
    <property type="entry name" value="Tyr_kinase_rcpt_2_CS"/>
</dbReference>
<dbReference type="CDD" id="cd07459">
    <property type="entry name" value="CRD_TK_ROR_like"/>
    <property type="match status" value="1"/>
</dbReference>
<keyword evidence="10" id="KW-1015">Disulfide bond</keyword>
<evidence type="ECO:0000256" key="7">
    <source>
        <dbReference type="ARBA" id="ARBA00022989"/>
    </source>
</evidence>
<dbReference type="GO" id="GO:0004714">
    <property type="term" value="F:transmembrane receptor protein tyrosine kinase activity"/>
    <property type="evidence" value="ECO:0007669"/>
    <property type="project" value="UniProtKB-EC"/>
</dbReference>
<evidence type="ECO:0000256" key="19">
    <source>
        <dbReference type="PROSITE-ProRule" id="PRU10141"/>
    </source>
</evidence>
<dbReference type="Pfam" id="PF01392">
    <property type="entry name" value="Fz"/>
    <property type="match status" value="1"/>
</dbReference>
<evidence type="ECO:0000259" key="24">
    <source>
        <dbReference type="PROSITE" id="PS50835"/>
    </source>
</evidence>
<comment type="similarity">
    <text evidence="20">Belongs to the protein kinase superfamily. Tyr protein kinase family. Insulin receptor subfamily.</text>
</comment>
<organism evidence="25 26">
    <name type="scientific">Diaphorina citri</name>
    <name type="common">Asian citrus psyllid</name>
    <dbReference type="NCBI Taxonomy" id="121845"/>
    <lineage>
        <taxon>Eukaryota</taxon>
        <taxon>Metazoa</taxon>
        <taxon>Ecdysozoa</taxon>
        <taxon>Arthropoda</taxon>
        <taxon>Hexapoda</taxon>
        <taxon>Insecta</taxon>
        <taxon>Pterygota</taxon>
        <taxon>Neoptera</taxon>
        <taxon>Paraneoptera</taxon>
        <taxon>Hemiptera</taxon>
        <taxon>Sternorrhyncha</taxon>
        <taxon>Psylloidea</taxon>
        <taxon>Psyllidae</taxon>
        <taxon>Diaphorininae</taxon>
        <taxon>Diaphorina</taxon>
    </lineage>
</organism>
<feature type="binding site" evidence="19">
    <location>
        <position position="509"/>
    </location>
    <ligand>
        <name>ATP</name>
        <dbReference type="ChEBI" id="CHEBI:30616"/>
    </ligand>
</feature>
<feature type="domain" description="FZ" evidence="23">
    <location>
        <begin position="225"/>
        <end position="359"/>
    </location>
</feature>
<dbReference type="Gene3D" id="2.60.40.10">
    <property type="entry name" value="Immunoglobulins"/>
    <property type="match status" value="1"/>
</dbReference>
<dbReference type="PaxDb" id="121845-A0A3Q0JC42"/>
<evidence type="ECO:0000256" key="20">
    <source>
        <dbReference type="RuleBase" id="RU000312"/>
    </source>
</evidence>
<gene>
    <name evidence="26" type="primary">LOC103518409</name>
</gene>
<dbReference type="GO" id="GO:0046872">
    <property type="term" value="F:metal ion binding"/>
    <property type="evidence" value="ECO:0007669"/>
    <property type="project" value="UniProtKB-KW"/>
</dbReference>
<evidence type="ECO:0000256" key="16">
    <source>
        <dbReference type="PIRSR" id="PIRSR000615-2"/>
    </source>
</evidence>
<dbReference type="SMART" id="SM00409">
    <property type="entry name" value="IG"/>
    <property type="match status" value="1"/>
</dbReference>
<feature type="active site" description="Proton acceptor" evidence="15">
    <location>
        <position position="613"/>
    </location>
</feature>
<dbReference type="Gene3D" id="1.10.2000.10">
    <property type="entry name" value="Frizzled cysteine-rich domain"/>
    <property type="match status" value="1"/>
</dbReference>
<dbReference type="PANTHER" id="PTHR24416:SF611">
    <property type="entry name" value="TYROSINE-PROTEIN KINASE TRANSMEMBRANE RECEPTOR ROR"/>
    <property type="match status" value="1"/>
</dbReference>
<reference evidence="26" key="1">
    <citation type="submission" date="2025-08" db="UniProtKB">
        <authorList>
            <consortium name="RefSeq"/>
        </authorList>
    </citation>
    <scope>IDENTIFICATION</scope>
</reference>
<dbReference type="InterPro" id="IPR001245">
    <property type="entry name" value="Ser-Thr/Tyr_kinase_cat_dom"/>
</dbReference>
<dbReference type="SUPFAM" id="SSF48726">
    <property type="entry name" value="Immunoglobulin"/>
    <property type="match status" value="1"/>
</dbReference>
<dbReference type="PROSITE" id="PS50011">
    <property type="entry name" value="PROTEIN_KINASE_DOM"/>
    <property type="match status" value="1"/>
</dbReference>
<dbReference type="InterPro" id="IPR036179">
    <property type="entry name" value="Ig-like_dom_sf"/>
</dbReference>
<keyword evidence="3 20" id="KW-0812">Transmembrane</keyword>
<name>A0A3Q0JC42_DIACI</name>
<dbReference type="InterPro" id="IPR017441">
    <property type="entry name" value="Protein_kinase_ATP_BS"/>
</dbReference>
<dbReference type="InterPro" id="IPR020067">
    <property type="entry name" value="Frizzled_dom"/>
</dbReference>